<evidence type="ECO:0000256" key="1">
    <source>
        <dbReference type="ARBA" id="ARBA00023125"/>
    </source>
</evidence>
<dbReference type="InterPro" id="IPR014710">
    <property type="entry name" value="RmlC-like_jellyroll"/>
</dbReference>
<proteinExistence type="predicted"/>
<gene>
    <name evidence="3" type="ORF">C5O19_22725</name>
</gene>
<dbReference type="SUPFAM" id="SSF51182">
    <property type="entry name" value="RmlC-like cupins"/>
    <property type="match status" value="1"/>
</dbReference>
<keyword evidence="4" id="KW-1185">Reference proteome</keyword>
<dbReference type="InterPro" id="IPR010982">
    <property type="entry name" value="Lambda_DNA-bd_dom_sf"/>
</dbReference>
<dbReference type="PANTHER" id="PTHR46797">
    <property type="entry name" value="HTH-TYPE TRANSCRIPTIONAL REGULATOR"/>
    <property type="match status" value="1"/>
</dbReference>
<dbReference type="OrthoDB" id="9805356at2"/>
<dbReference type="GO" id="GO:0003677">
    <property type="term" value="F:DNA binding"/>
    <property type="evidence" value="ECO:0007669"/>
    <property type="project" value="UniProtKB-KW"/>
</dbReference>
<dbReference type="GO" id="GO:0005829">
    <property type="term" value="C:cytosol"/>
    <property type="evidence" value="ECO:0007669"/>
    <property type="project" value="TreeGrafter"/>
</dbReference>
<organism evidence="3 4">
    <name type="scientific">Siphonobacter curvatus</name>
    <dbReference type="NCBI Taxonomy" id="2094562"/>
    <lineage>
        <taxon>Bacteria</taxon>
        <taxon>Pseudomonadati</taxon>
        <taxon>Bacteroidota</taxon>
        <taxon>Cytophagia</taxon>
        <taxon>Cytophagales</taxon>
        <taxon>Cytophagaceae</taxon>
        <taxon>Siphonobacter</taxon>
    </lineage>
</organism>
<evidence type="ECO:0000313" key="4">
    <source>
        <dbReference type="Proteomes" id="UP000239590"/>
    </source>
</evidence>
<dbReference type="Gene3D" id="1.10.260.40">
    <property type="entry name" value="lambda repressor-like DNA-binding domains"/>
    <property type="match status" value="1"/>
</dbReference>
<dbReference type="CDD" id="cd00093">
    <property type="entry name" value="HTH_XRE"/>
    <property type="match status" value="1"/>
</dbReference>
<dbReference type="AlphaFoldDB" id="A0A2S7IH27"/>
<dbReference type="SUPFAM" id="SSF47413">
    <property type="entry name" value="lambda repressor-like DNA-binding domains"/>
    <property type="match status" value="1"/>
</dbReference>
<dbReference type="PROSITE" id="PS50943">
    <property type="entry name" value="HTH_CROC1"/>
    <property type="match status" value="1"/>
</dbReference>
<dbReference type="InterPro" id="IPR011051">
    <property type="entry name" value="RmlC_Cupin_sf"/>
</dbReference>
<dbReference type="Pfam" id="PF07883">
    <property type="entry name" value="Cupin_2"/>
    <property type="match status" value="1"/>
</dbReference>
<dbReference type="SMART" id="SM00530">
    <property type="entry name" value="HTH_XRE"/>
    <property type="match status" value="1"/>
</dbReference>
<dbReference type="InterPro" id="IPR013096">
    <property type="entry name" value="Cupin_2"/>
</dbReference>
<name>A0A2S7IH27_9BACT</name>
<comment type="caution">
    <text evidence="3">The sequence shown here is derived from an EMBL/GenBank/DDBJ whole genome shotgun (WGS) entry which is preliminary data.</text>
</comment>
<dbReference type="InterPro" id="IPR050807">
    <property type="entry name" value="TransReg_Diox_bact_type"/>
</dbReference>
<dbReference type="Proteomes" id="UP000239590">
    <property type="component" value="Unassembled WGS sequence"/>
</dbReference>
<evidence type="ECO:0000313" key="3">
    <source>
        <dbReference type="EMBL" id="PQA54593.1"/>
    </source>
</evidence>
<dbReference type="EMBL" id="PTRA01000006">
    <property type="protein sequence ID" value="PQA54593.1"/>
    <property type="molecule type" value="Genomic_DNA"/>
</dbReference>
<dbReference type="PANTHER" id="PTHR46797:SF1">
    <property type="entry name" value="METHYLPHOSPHONATE SYNTHASE"/>
    <property type="match status" value="1"/>
</dbReference>
<dbReference type="GO" id="GO:0003700">
    <property type="term" value="F:DNA-binding transcription factor activity"/>
    <property type="evidence" value="ECO:0007669"/>
    <property type="project" value="TreeGrafter"/>
</dbReference>
<dbReference type="CDD" id="cd02209">
    <property type="entry name" value="cupin_XRE_C"/>
    <property type="match status" value="1"/>
</dbReference>
<protein>
    <submittedName>
        <fullName evidence="3">XRE family transcriptional regulator</fullName>
    </submittedName>
</protein>
<sequence length="189" mass="21694">MEGAFLVEVSRRIKERRTNQRLTVQELADRAGVSKGLISQIENGRSIPSLPVLFQIIQSLNIEVGEFFEDLKLSEPVVLVQKKDSFEAFEKEDAHGFQYQRILTRSMAASTVDVVLLELAPHSQREEVRTEAFELKYILRGQVDYLINGQSYLLEAGDALFFDGRLPHLPRNTGRQSCQMLIVYFFDQR</sequence>
<keyword evidence="1" id="KW-0238">DNA-binding</keyword>
<accession>A0A2S7IH27</accession>
<feature type="domain" description="HTH cro/C1-type" evidence="2">
    <location>
        <begin position="13"/>
        <end position="67"/>
    </location>
</feature>
<evidence type="ECO:0000259" key="2">
    <source>
        <dbReference type="PROSITE" id="PS50943"/>
    </source>
</evidence>
<dbReference type="InterPro" id="IPR001387">
    <property type="entry name" value="Cro/C1-type_HTH"/>
</dbReference>
<dbReference type="Pfam" id="PF01381">
    <property type="entry name" value="HTH_3"/>
    <property type="match status" value="1"/>
</dbReference>
<reference evidence="4" key="1">
    <citation type="submission" date="2018-02" db="EMBL/GenBank/DDBJ databases">
        <title>Genome sequencing of Solimonas sp. HR-BB.</title>
        <authorList>
            <person name="Lee Y."/>
            <person name="Jeon C.O."/>
        </authorList>
    </citation>
    <scope>NUCLEOTIDE SEQUENCE [LARGE SCALE GENOMIC DNA]</scope>
    <source>
        <strain evidence="4">HR-U</strain>
    </source>
</reference>
<dbReference type="Gene3D" id="2.60.120.10">
    <property type="entry name" value="Jelly Rolls"/>
    <property type="match status" value="1"/>
</dbReference>